<dbReference type="EMBL" id="CP003060">
    <property type="protein sequence ID" value="AEP29182.1"/>
    <property type="molecule type" value="Genomic_DNA"/>
</dbReference>
<protein>
    <submittedName>
        <fullName evidence="1">Uncharacterized protein</fullName>
    </submittedName>
</protein>
<sequence length="38" mass="4262">MITGNKCKLIAMCPTCIEKSLDYLIQKRVVNGKTMAVF</sequence>
<dbReference type="Proteomes" id="UP000009282">
    <property type="component" value="Chromosome"/>
</dbReference>
<name>G4QK60_GLANF</name>
<proteinExistence type="predicted"/>
<evidence type="ECO:0000313" key="1">
    <source>
        <dbReference type="EMBL" id="AEP29182.1"/>
    </source>
</evidence>
<dbReference type="AlphaFoldDB" id="G4QK60"/>
<dbReference type="HOGENOM" id="CLU_3328371_0_0_6"/>
<keyword evidence="2" id="KW-1185">Reference proteome</keyword>
<gene>
    <name evidence="1" type="ordered locus">GNIT_1050</name>
</gene>
<organism evidence="1 2">
    <name type="scientific">Glaciecola nitratireducens (strain JCM 12485 / KCTC 12276 / FR1064)</name>
    <dbReference type="NCBI Taxonomy" id="1085623"/>
    <lineage>
        <taxon>Bacteria</taxon>
        <taxon>Pseudomonadati</taxon>
        <taxon>Pseudomonadota</taxon>
        <taxon>Gammaproteobacteria</taxon>
        <taxon>Alteromonadales</taxon>
        <taxon>Alteromonadaceae</taxon>
        <taxon>Brumicola</taxon>
    </lineage>
</organism>
<reference evidence="1 2" key="1">
    <citation type="journal article" date="2011" name="J. Bacteriol.">
        <title>Complete genome sequence of seawater bacterium Glaciecola nitratireducens FR1064T.</title>
        <authorList>
            <person name="Bian F."/>
            <person name="Qin Q.L."/>
            <person name="Xie B.B."/>
            <person name="Shu Y.L."/>
            <person name="Zhang X.Y."/>
            <person name="Yu Y."/>
            <person name="Chen B."/>
            <person name="Chen X.L."/>
            <person name="Zhou B.C."/>
            <person name="Zhang Y.Z."/>
        </authorList>
    </citation>
    <scope>NUCLEOTIDE SEQUENCE [LARGE SCALE GENOMIC DNA]</scope>
    <source>
        <strain evidence="2">JCM 12485 / KCTC 12276 / FR1064</strain>
    </source>
</reference>
<evidence type="ECO:0000313" key="2">
    <source>
        <dbReference type="Proteomes" id="UP000009282"/>
    </source>
</evidence>
<accession>G4QK60</accession>
<dbReference type="KEGG" id="gni:GNIT_1050"/>